<dbReference type="InterPro" id="IPR013785">
    <property type="entry name" value="Aldolase_TIM"/>
</dbReference>
<protein>
    <recommendedName>
        <fullName evidence="4 12">Anaerobic ribonucleoside-triphosphate reductase-activating protein</fullName>
        <ecNumber evidence="12">1.97.1.-</ecNumber>
    </recommendedName>
</protein>
<reference evidence="13 14" key="1">
    <citation type="submission" date="2023-06" db="EMBL/GenBank/DDBJ databases">
        <title>The Gram-positive Non-spore-bearing Anaerobic Bacilli of Human Feces.</title>
        <authorList>
            <person name="Eggerth A.H."/>
        </authorList>
    </citation>
    <scope>NUCLEOTIDE SEQUENCE [LARGE SCALE GENOMIC DNA]</scope>
    <source>
        <strain evidence="13 14">CBA3108</strain>
    </source>
</reference>
<keyword evidence="14" id="KW-1185">Reference proteome</keyword>
<evidence type="ECO:0000256" key="12">
    <source>
        <dbReference type="PIRNR" id="PIRNR000368"/>
    </source>
</evidence>
<dbReference type="SFLD" id="SFLDG01066">
    <property type="entry name" value="organic_radical-activating_enz"/>
    <property type="match status" value="1"/>
</dbReference>
<proteinExistence type="inferred from homology"/>
<keyword evidence="10" id="KW-0411">Iron-sulfur</keyword>
<keyword evidence="6" id="KW-0949">S-adenosyl-L-methionine</keyword>
<comment type="cofactor">
    <cofactor evidence="1">
        <name>[4Fe-4S] cluster</name>
        <dbReference type="ChEBI" id="CHEBI:49883"/>
    </cofactor>
</comment>
<evidence type="ECO:0000256" key="6">
    <source>
        <dbReference type="ARBA" id="ARBA00022691"/>
    </source>
</evidence>
<dbReference type="InterPro" id="IPR034457">
    <property type="entry name" value="Organic_radical-activating"/>
</dbReference>
<evidence type="ECO:0000256" key="3">
    <source>
        <dbReference type="ARBA" id="ARBA00009777"/>
    </source>
</evidence>
<sequence>MRVAGIEPESIVDGPGIRFTVFAQGCPLQCPGCQNPGTWDPCGGQEVDVKEIISAMRSSVLASGLTLSGGEASRQPGECARLARAAHQMGWDVWAWSGFTMDALLRQARHSDELAQMLGQVDVLVDGPFQLPHRTLTLPWRGSSNQRIVDVPATLREGRTVEWAGDGAVSRVG</sequence>
<comment type="function">
    <text evidence="2 12">Activation of anaerobic ribonucleoside-triphosphate reductase under anaerobic conditions by generation of an organic free radical, using S-adenosylmethionine and reduced flavodoxin as cosubstrates to produce 5'-deoxy-adenosine.</text>
</comment>
<gene>
    <name evidence="13" type="primary">nrdG</name>
    <name evidence="13" type="ORF">O6R08_09985</name>
</gene>
<keyword evidence="9" id="KW-0408">Iron</keyword>
<organism evidence="13 14">
    <name type="scientific">Cutibacterium equinum</name>
    <dbReference type="NCBI Taxonomy" id="3016342"/>
    <lineage>
        <taxon>Bacteria</taxon>
        <taxon>Bacillati</taxon>
        <taxon>Actinomycetota</taxon>
        <taxon>Actinomycetes</taxon>
        <taxon>Propionibacteriales</taxon>
        <taxon>Propionibacteriaceae</taxon>
        <taxon>Cutibacterium</taxon>
    </lineage>
</organism>
<dbReference type="PIRSF" id="PIRSF000368">
    <property type="entry name" value="NrdG"/>
    <property type="match status" value="1"/>
</dbReference>
<accession>A0ABY7QZ29</accession>
<dbReference type="Pfam" id="PF13353">
    <property type="entry name" value="Fer4_12"/>
    <property type="match status" value="1"/>
</dbReference>
<dbReference type="RefSeq" id="WP_271417968.1">
    <property type="nucleotide sequence ID" value="NZ_CP115668.1"/>
</dbReference>
<keyword evidence="7" id="KW-0479">Metal-binding</keyword>
<dbReference type="InterPro" id="IPR012837">
    <property type="entry name" value="NrdG"/>
</dbReference>
<dbReference type="InterPro" id="IPR058240">
    <property type="entry name" value="rSAM_sf"/>
</dbReference>
<dbReference type="SFLD" id="SFLDG01063">
    <property type="entry name" value="activating_enzymes__group_1"/>
    <property type="match status" value="1"/>
</dbReference>
<dbReference type="SFLD" id="SFLDF00299">
    <property type="entry name" value="anaerobic_ribonucleoside-triph"/>
    <property type="match status" value="1"/>
</dbReference>
<evidence type="ECO:0000256" key="5">
    <source>
        <dbReference type="ARBA" id="ARBA00022485"/>
    </source>
</evidence>
<keyword evidence="8 12" id="KW-0560">Oxidoreductase</keyword>
<evidence type="ECO:0000256" key="7">
    <source>
        <dbReference type="ARBA" id="ARBA00022723"/>
    </source>
</evidence>
<evidence type="ECO:0000256" key="1">
    <source>
        <dbReference type="ARBA" id="ARBA00001966"/>
    </source>
</evidence>
<dbReference type="InterPro" id="IPR001989">
    <property type="entry name" value="Radical_activat_CS"/>
</dbReference>
<dbReference type="Gene3D" id="3.20.20.70">
    <property type="entry name" value="Aldolase class I"/>
    <property type="match status" value="1"/>
</dbReference>
<dbReference type="InterPro" id="IPR007197">
    <property type="entry name" value="rSAM"/>
</dbReference>
<evidence type="ECO:0000256" key="8">
    <source>
        <dbReference type="ARBA" id="ARBA00023002"/>
    </source>
</evidence>
<evidence type="ECO:0000256" key="10">
    <source>
        <dbReference type="ARBA" id="ARBA00023014"/>
    </source>
</evidence>
<comment type="similarity">
    <text evidence="3 12">Belongs to the organic radical-activating enzymes family.</text>
</comment>
<keyword evidence="5" id="KW-0004">4Fe-4S</keyword>
<dbReference type="SUPFAM" id="SSF102114">
    <property type="entry name" value="Radical SAM enzymes"/>
    <property type="match status" value="1"/>
</dbReference>
<evidence type="ECO:0000256" key="9">
    <source>
        <dbReference type="ARBA" id="ARBA00023004"/>
    </source>
</evidence>
<evidence type="ECO:0000313" key="14">
    <source>
        <dbReference type="Proteomes" id="UP001212097"/>
    </source>
</evidence>
<dbReference type="EMBL" id="CP115668">
    <property type="protein sequence ID" value="WCC79782.1"/>
    <property type="molecule type" value="Genomic_DNA"/>
</dbReference>
<dbReference type="EC" id="1.97.1.-" evidence="12"/>
<dbReference type="Proteomes" id="UP001212097">
    <property type="component" value="Chromosome"/>
</dbReference>
<evidence type="ECO:0000256" key="11">
    <source>
        <dbReference type="ARBA" id="ARBA00047365"/>
    </source>
</evidence>
<comment type="catalytic activity">
    <reaction evidence="11">
        <text>glycyl-[protein] + reduced [flavodoxin] + S-adenosyl-L-methionine = glycin-2-yl radical-[protein] + semiquinone [flavodoxin] + 5'-deoxyadenosine + L-methionine + H(+)</text>
        <dbReference type="Rhea" id="RHEA:61976"/>
        <dbReference type="Rhea" id="RHEA-COMP:10622"/>
        <dbReference type="Rhea" id="RHEA-COMP:14480"/>
        <dbReference type="Rhea" id="RHEA-COMP:15993"/>
        <dbReference type="Rhea" id="RHEA-COMP:15994"/>
        <dbReference type="ChEBI" id="CHEBI:15378"/>
        <dbReference type="ChEBI" id="CHEBI:17319"/>
        <dbReference type="ChEBI" id="CHEBI:29947"/>
        <dbReference type="ChEBI" id="CHEBI:32722"/>
        <dbReference type="ChEBI" id="CHEBI:57618"/>
        <dbReference type="ChEBI" id="CHEBI:57844"/>
        <dbReference type="ChEBI" id="CHEBI:59789"/>
        <dbReference type="ChEBI" id="CHEBI:140311"/>
    </reaction>
</comment>
<dbReference type="NCBIfam" id="TIGR02491">
    <property type="entry name" value="NrdG"/>
    <property type="match status" value="1"/>
</dbReference>
<evidence type="ECO:0000256" key="2">
    <source>
        <dbReference type="ARBA" id="ARBA00003852"/>
    </source>
</evidence>
<evidence type="ECO:0000256" key="4">
    <source>
        <dbReference type="ARBA" id="ARBA00014281"/>
    </source>
</evidence>
<dbReference type="PROSITE" id="PS01087">
    <property type="entry name" value="RADICAL_ACTIVATING"/>
    <property type="match status" value="1"/>
</dbReference>
<name>A0ABY7QZ29_9ACTN</name>
<dbReference type="PANTHER" id="PTHR30352:SF2">
    <property type="entry name" value="ANAEROBIC RIBONUCLEOSIDE-TRIPHOSPHATE REDUCTASE-ACTIVATING PROTEIN"/>
    <property type="match status" value="1"/>
</dbReference>
<dbReference type="PANTHER" id="PTHR30352">
    <property type="entry name" value="PYRUVATE FORMATE-LYASE-ACTIVATING ENZYME"/>
    <property type="match status" value="1"/>
</dbReference>
<evidence type="ECO:0000313" key="13">
    <source>
        <dbReference type="EMBL" id="WCC79782.1"/>
    </source>
</evidence>
<dbReference type="SFLD" id="SFLDS00029">
    <property type="entry name" value="Radical_SAM"/>
    <property type="match status" value="1"/>
</dbReference>